<dbReference type="PANTHER" id="PTHR38681:SF1">
    <property type="entry name" value="RETROVIRUS-RELATED POL POLYPROTEIN FROM TRANSPOSON 412-LIKE PROTEIN"/>
    <property type="match status" value="1"/>
</dbReference>
<dbReference type="Proteomes" id="UP000076502">
    <property type="component" value="Unassembled WGS sequence"/>
</dbReference>
<reference evidence="1 2" key="1">
    <citation type="submission" date="2015-07" db="EMBL/GenBank/DDBJ databases">
        <title>The genome of Dufourea novaeangliae.</title>
        <authorList>
            <person name="Pan H."/>
            <person name="Kapheim K."/>
        </authorList>
    </citation>
    <scope>NUCLEOTIDE SEQUENCE [LARGE SCALE GENOMIC DNA]</scope>
    <source>
        <strain evidence="1">0120121106</strain>
        <tissue evidence="1">Whole body</tissue>
    </source>
</reference>
<protein>
    <submittedName>
        <fullName evidence="1">Uncharacterized protein</fullName>
    </submittedName>
</protein>
<evidence type="ECO:0000313" key="2">
    <source>
        <dbReference type="Proteomes" id="UP000076502"/>
    </source>
</evidence>
<gene>
    <name evidence="1" type="ORF">WN55_10800</name>
</gene>
<accession>A0A154P826</accession>
<dbReference type="AlphaFoldDB" id="A0A154P826"/>
<organism evidence="1 2">
    <name type="scientific">Dufourea novaeangliae</name>
    <name type="common">Sweat bee</name>
    <dbReference type="NCBI Taxonomy" id="178035"/>
    <lineage>
        <taxon>Eukaryota</taxon>
        <taxon>Metazoa</taxon>
        <taxon>Ecdysozoa</taxon>
        <taxon>Arthropoda</taxon>
        <taxon>Hexapoda</taxon>
        <taxon>Insecta</taxon>
        <taxon>Pterygota</taxon>
        <taxon>Neoptera</taxon>
        <taxon>Endopterygota</taxon>
        <taxon>Hymenoptera</taxon>
        <taxon>Apocrita</taxon>
        <taxon>Aculeata</taxon>
        <taxon>Apoidea</taxon>
        <taxon>Anthophila</taxon>
        <taxon>Halictidae</taxon>
        <taxon>Rophitinae</taxon>
        <taxon>Dufourea</taxon>
    </lineage>
</organism>
<name>A0A154P826_DUFNO</name>
<dbReference type="PANTHER" id="PTHR38681">
    <property type="entry name" value="RETROVIRUS-RELATED POL POLYPROTEIN FROM TRANSPOSON 412-LIKE PROTEIN-RELATED"/>
    <property type="match status" value="1"/>
</dbReference>
<keyword evidence="2" id="KW-1185">Reference proteome</keyword>
<sequence length="149" mass="17330">MGNNTEPVEMVRQLRAHFRDLRPVMGSRHGQRKIFVFKHLDNVSHVFVRVDAVRGPLQNPYEGPFPVVCRSGKTFIVRIRGKDTTISIDRLKPAYVFEDKESTETQWKTSLRNVETNIEHSEPASVQEPMWTRSSRIVRFPSRLQVGRE</sequence>
<dbReference type="STRING" id="178035.A0A154P826"/>
<evidence type="ECO:0000313" key="1">
    <source>
        <dbReference type="EMBL" id="KZC08079.1"/>
    </source>
</evidence>
<dbReference type="EMBL" id="KQ434840">
    <property type="protein sequence ID" value="KZC08079.1"/>
    <property type="molecule type" value="Genomic_DNA"/>
</dbReference>
<proteinExistence type="predicted"/>